<keyword evidence="1" id="KW-0472">Membrane</keyword>
<evidence type="ECO:0000313" key="2">
    <source>
        <dbReference type="EMBL" id="MDZ5457023.1"/>
    </source>
</evidence>
<organism evidence="2 3">
    <name type="scientific">Azohydromonas lata</name>
    <dbReference type="NCBI Taxonomy" id="45677"/>
    <lineage>
        <taxon>Bacteria</taxon>
        <taxon>Pseudomonadati</taxon>
        <taxon>Pseudomonadota</taxon>
        <taxon>Betaproteobacteria</taxon>
        <taxon>Burkholderiales</taxon>
        <taxon>Sphaerotilaceae</taxon>
        <taxon>Azohydromonas</taxon>
    </lineage>
</organism>
<dbReference type="EMBL" id="JAXOJX010000013">
    <property type="protein sequence ID" value="MDZ5457023.1"/>
    <property type="molecule type" value="Genomic_DNA"/>
</dbReference>
<feature type="transmembrane region" description="Helical" evidence="1">
    <location>
        <begin position="12"/>
        <end position="33"/>
    </location>
</feature>
<gene>
    <name evidence="2" type="ORF">SM757_10625</name>
</gene>
<comment type="caution">
    <text evidence="2">The sequence shown here is derived from an EMBL/GenBank/DDBJ whole genome shotgun (WGS) entry which is preliminary data.</text>
</comment>
<evidence type="ECO:0008006" key="4">
    <source>
        <dbReference type="Google" id="ProtNLM"/>
    </source>
</evidence>
<proteinExistence type="predicted"/>
<keyword evidence="1" id="KW-0812">Transmembrane</keyword>
<sequence>MNTRLRRSRQGFTLLEAIFTIVLLTALGGFAMAKLATPASLTVSTQAQALADLLRRAQGLAMARAQRMGVSVAVAGGNGRVALACTTGTTPCNTDESLTFSQGVSLAGSAVVFNTLGQPLNAAGTPLAADTSFTLSVTSAGSTATWTVTVAALTGRVSVSP</sequence>
<keyword evidence="1" id="KW-1133">Transmembrane helix</keyword>
<dbReference type="InterPro" id="IPR012902">
    <property type="entry name" value="N_methyl_site"/>
</dbReference>
<dbReference type="RefSeq" id="WP_322465450.1">
    <property type="nucleotide sequence ID" value="NZ_JAXOJX010000013.1"/>
</dbReference>
<dbReference type="Pfam" id="PF07963">
    <property type="entry name" value="N_methyl"/>
    <property type="match status" value="1"/>
</dbReference>
<protein>
    <recommendedName>
        <fullName evidence="4">Prepilin-type N-terminal cleavage/methylation domain-containing protein</fullName>
    </recommendedName>
</protein>
<reference evidence="2 3" key="1">
    <citation type="submission" date="2023-11" db="EMBL/GenBank/DDBJ databases">
        <title>Draft genome of Azohydromonas lata strain H1 (DSM1123), a polyhydroxyalkanoate producer.</title>
        <authorList>
            <person name="Traversa D."/>
            <person name="D'Addabbo P."/>
            <person name="Pazzani C."/>
            <person name="Manzari C."/>
            <person name="Chiara M."/>
            <person name="Scrascia M."/>
        </authorList>
    </citation>
    <scope>NUCLEOTIDE SEQUENCE [LARGE SCALE GENOMIC DNA]</scope>
    <source>
        <strain evidence="2 3">H1</strain>
    </source>
</reference>
<dbReference type="PROSITE" id="PS00409">
    <property type="entry name" value="PROKAR_NTER_METHYL"/>
    <property type="match status" value="1"/>
</dbReference>
<name>A0ABU5IGF1_9BURK</name>
<evidence type="ECO:0000313" key="3">
    <source>
        <dbReference type="Proteomes" id="UP001293718"/>
    </source>
</evidence>
<evidence type="ECO:0000256" key="1">
    <source>
        <dbReference type="SAM" id="Phobius"/>
    </source>
</evidence>
<accession>A0ABU5IGF1</accession>
<keyword evidence="3" id="KW-1185">Reference proteome</keyword>
<dbReference type="Proteomes" id="UP001293718">
    <property type="component" value="Unassembled WGS sequence"/>
</dbReference>